<feature type="binding site" description="in other chain" evidence="14">
    <location>
        <begin position="79"/>
        <end position="80"/>
    </location>
    <ligand>
        <name>UDP-alpha-D-glucose</name>
        <dbReference type="ChEBI" id="CHEBI:58885"/>
        <note>ligand shared between dimeric partners</note>
    </ligand>
</feature>
<proteinExistence type="inferred from homology"/>
<evidence type="ECO:0000313" key="21">
    <source>
        <dbReference type="EMBL" id="KZT66839.1"/>
    </source>
</evidence>
<feature type="region of interest" description="Disordered" evidence="18">
    <location>
        <begin position="1"/>
        <end position="21"/>
    </location>
</feature>
<dbReference type="Proteomes" id="UP000076727">
    <property type="component" value="Unassembled WGS sequence"/>
</dbReference>
<dbReference type="Gene3D" id="3.30.428.10">
    <property type="entry name" value="HIT-like"/>
    <property type="match status" value="2"/>
</dbReference>
<dbReference type="Pfam" id="PF02744">
    <property type="entry name" value="GalP_UDP_tr_C"/>
    <property type="match status" value="1"/>
</dbReference>
<dbReference type="PANTHER" id="PTHR11943:SF1">
    <property type="entry name" value="GALACTOSE-1-PHOSPHATE URIDYLYLTRANSFERASE"/>
    <property type="match status" value="1"/>
</dbReference>
<dbReference type="AlphaFoldDB" id="A0A165NDI1"/>
<dbReference type="EMBL" id="KV429083">
    <property type="protein sequence ID" value="KZT66839.1"/>
    <property type="molecule type" value="Genomic_DNA"/>
</dbReference>
<accession>A0A165NDI1</accession>
<feature type="binding site" description="in other chain" evidence="14">
    <location>
        <position position="349"/>
    </location>
    <ligand>
        <name>UDP-alpha-D-glucose</name>
        <dbReference type="ChEBI" id="CHEBI:58885"/>
        <note>ligand shared between dimeric partners</note>
    </ligand>
</feature>
<evidence type="ECO:0000256" key="12">
    <source>
        <dbReference type="ARBA" id="ARBA00023277"/>
    </source>
</evidence>
<reference evidence="21 22" key="1">
    <citation type="journal article" date="2016" name="Mol. Biol. Evol.">
        <title>Comparative Genomics of Early-Diverging Mushroom-Forming Fungi Provides Insights into the Origins of Lignocellulose Decay Capabilities.</title>
        <authorList>
            <person name="Nagy L.G."/>
            <person name="Riley R."/>
            <person name="Tritt A."/>
            <person name="Adam C."/>
            <person name="Daum C."/>
            <person name="Floudas D."/>
            <person name="Sun H."/>
            <person name="Yadav J.S."/>
            <person name="Pangilinan J."/>
            <person name="Larsson K.H."/>
            <person name="Matsuura K."/>
            <person name="Barry K."/>
            <person name="Labutti K."/>
            <person name="Kuo R."/>
            <person name="Ohm R.A."/>
            <person name="Bhattacharya S.S."/>
            <person name="Shirouzu T."/>
            <person name="Yoshinaga Y."/>
            <person name="Martin F.M."/>
            <person name="Grigoriev I.V."/>
            <person name="Hibbett D.S."/>
        </authorList>
    </citation>
    <scope>NUCLEOTIDE SEQUENCE [LARGE SCALE GENOMIC DNA]</scope>
    <source>
        <strain evidence="21 22">L-15889</strain>
    </source>
</reference>
<evidence type="ECO:0000256" key="18">
    <source>
        <dbReference type="SAM" id="MobiDB-lite"/>
    </source>
</evidence>
<comment type="catalytic activity">
    <reaction evidence="1 17">
        <text>alpha-D-galactose 1-phosphate + UDP-alpha-D-glucose = alpha-D-glucose 1-phosphate + UDP-alpha-D-galactose</text>
        <dbReference type="Rhea" id="RHEA:13989"/>
        <dbReference type="ChEBI" id="CHEBI:58336"/>
        <dbReference type="ChEBI" id="CHEBI:58601"/>
        <dbReference type="ChEBI" id="CHEBI:58885"/>
        <dbReference type="ChEBI" id="CHEBI:66914"/>
        <dbReference type="EC" id="2.7.7.12"/>
    </reaction>
</comment>
<dbReference type="CDD" id="cd00608">
    <property type="entry name" value="GalT"/>
    <property type="match status" value="1"/>
</dbReference>
<dbReference type="GO" id="GO:0008108">
    <property type="term" value="F:UDP-glucose:hexose-1-phosphate uridylyltransferase activity"/>
    <property type="evidence" value="ECO:0007669"/>
    <property type="project" value="UniProtKB-EC"/>
</dbReference>
<dbReference type="SUPFAM" id="SSF54197">
    <property type="entry name" value="HIT-like"/>
    <property type="match status" value="2"/>
</dbReference>
<keyword evidence="9 15" id="KW-0479">Metal-binding</keyword>
<evidence type="ECO:0000256" key="14">
    <source>
        <dbReference type="PIRSR" id="PIRSR000808-2"/>
    </source>
</evidence>
<dbReference type="EC" id="2.7.7.12" evidence="5 17"/>
<keyword evidence="8 17" id="KW-0548">Nucleotidyltransferase</keyword>
<dbReference type="UniPathway" id="UPA00214"/>
<dbReference type="InterPro" id="IPR005850">
    <property type="entry name" value="GalP_Utransf_C"/>
</dbReference>
<feature type="domain" description="Galactose-1-phosphate uridyl transferase C-terminal" evidence="20">
    <location>
        <begin position="211"/>
        <end position="371"/>
    </location>
</feature>
<feature type="binding site" evidence="14">
    <location>
        <begin position="342"/>
        <end position="343"/>
    </location>
    <ligand>
        <name>UDP-alpha-D-glucose</name>
        <dbReference type="ChEBI" id="CHEBI:58885"/>
        <note>ligand shared between dimeric partners</note>
    </ligand>
</feature>
<dbReference type="InterPro" id="IPR019779">
    <property type="entry name" value="GalP_UDPtransf1_His-AS"/>
</dbReference>
<evidence type="ECO:0000256" key="13">
    <source>
        <dbReference type="PIRSR" id="PIRSR000808-1"/>
    </source>
</evidence>
<feature type="binding site" evidence="16">
    <location>
        <position position="322"/>
    </location>
    <ligand>
        <name>Fe cation</name>
        <dbReference type="ChEBI" id="CHEBI:24875"/>
    </ligand>
</feature>
<evidence type="ECO:0000256" key="6">
    <source>
        <dbReference type="ARBA" id="ARBA00016340"/>
    </source>
</evidence>
<feature type="binding site" evidence="15">
    <location>
        <position position="169"/>
    </location>
    <ligand>
        <name>Zn(2+)</name>
        <dbReference type="ChEBI" id="CHEBI:29105"/>
    </ligand>
</feature>
<evidence type="ECO:0000256" key="2">
    <source>
        <dbReference type="ARBA" id="ARBA00004947"/>
    </source>
</evidence>
<dbReference type="OrthoDB" id="418412at2759"/>
<keyword evidence="10 15" id="KW-0862">Zinc</keyword>
<sequence>MAEIEFDPTTHPHRRLNPLTGEHVLVSPHRTKRPWLGQTEPPQPLNLPQYDPKCYLCPGNTRAGGARNEEYTQTMVFENDYAAVLPPPGPAAPQAPHPLLTAEPVQGGCDVLCFHPRHDLTLARLPVTDIERIIDEWGAIYNRRGNQVGIQYVQIFENKGAMMGCSNPHPHGQVWSLSEVPSLPATEIANLKRYALNNAPSSSAPKGPEGKACMLCEYAHFEVGMAESEGRVVVKNNHFVALVPWWAIWPFEIMLLPYARHIPSIADFTPAEKSAFASILSQITKRYDNLFSCSFAYSMGIHQRPVPSKLGDPEDGDVPHLHLHFDPPLLRSASVRKFLVGFELMAEPQRDLTPEQAASRLRGCSEVHYLDATEDVPNAAENPMSKDADPTNS</sequence>
<feature type="compositionally biased region" description="Basic and acidic residues" evidence="18">
    <location>
        <begin position="384"/>
        <end position="393"/>
    </location>
</feature>
<feature type="binding site" evidence="16">
    <location>
        <position position="187"/>
    </location>
    <ligand>
        <name>Fe cation</name>
        <dbReference type="ChEBI" id="CHEBI:24875"/>
    </ligand>
</feature>
<dbReference type="PROSITE" id="PS00117">
    <property type="entry name" value="GAL_P_UDP_TRANSF_I"/>
    <property type="match status" value="1"/>
</dbReference>
<gene>
    <name evidence="21" type="ORF">DAEQUDRAFT_714368</name>
</gene>
<dbReference type="PANTHER" id="PTHR11943">
    <property type="entry name" value="GALACTOSE-1-PHOSPHATE URIDYLYLTRANSFERASE"/>
    <property type="match status" value="1"/>
</dbReference>
<evidence type="ECO:0000313" key="22">
    <source>
        <dbReference type="Proteomes" id="UP000076727"/>
    </source>
</evidence>
<evidence type="ECO:0000256" key="3">
    <source>
        <dbReference type="ARBA" id="ARBA00010951"/>
    </source>
</evidence>
<feature type="binding site" evidence="15">
    <location>
        <position position="118"/>
    </location>
    <ligand>
        <name>Zn(2+)</name>
        <dbReference type="ChEBI" id="CHEBI:29105"/>
    </ligand>
</feature>
<dbReference type="PIRSF" id="PIRSF000808">
    <property type="entry name" value="GalT"/>
    <property type="match status" value="1"/>
</dbReference>
<dbReference type="FunFam" id="3.30.428.10:FF:000002">
    <property type="entry name" value="Galactose-1-phosphate uridylyltransferase"/>
    <property type="match status" value="1"/>
</dbReference>
<evidence type="ECO:0000256" key="17">
    <source>
        <dbReference type="RuleBase" id="RU000506"/>
    </source>
</evidence>
<feature type="binding site" description="in other chain" evidence="14">
    <location>
        <begin position="164"/>
        <end position="166"/>
    </location>
    <ligand>
        <name>UDP-alpha-D-glucose</name>
        <dbReference type="ChEBI" id="CHEBI:58885"/>
        <note>ligand shared between dimeric partners</note>
    </ligand>
</feature>
<feature type="binding site" description="in other chain" evidence="14">
    <location>
        <position position="173"/>
    </location>
    <ligand>
        <name>UDP-alpha-D-glucose</name>
        <dbReference type="ChEBI" id="CHEBI:58885"/>
        <note>ligand shared between dimeric partners</note>
    </ligand>
</feature>
<name>A0A165NDI1_9APHY</name>
<keyword evidence="11 17" id="KW-0299">Galactose metabolism</keyword>
<evidence type="ECO:0000256" key="1">
    <source>
        <dbReference type="ARBA" id="ARBA00001107"/>
    </source>
</evidence>
<keyword evidence="7 17" id="KW-0808">Transferase</keyword>
<evidence type="ECO:0000256" key="16">
    <source>
        <dbReference type="PIRSR" id="PIRSR000808-4"/>
    </source>
</evidence>
<comment type="subunit">
    <text evidence="4">Homodimer.</text>
</comment>
<feature type="binding site" evidence="14">
    <location>
        <begin position="337"/>
        <end position="338"/>
    </location>
    <ligand>
        <name>UDP-alpha-D-glucose</name>
        <dbReference type="ChEBI" id="CHEBI:58885"/>
        <note>ligand shared between dimeric partners</note>
    </ligand>
</feature>
<feature type="active site" description="Tele-UMP-histidine intermediate" evidence="13">
    <location>
        <position position="171"/>
    </location>
</feature>
<dbReference type="NCBIfam" id="TIGR00209">
    <property type="entry name" value="galT_1"/>
    <property type="match status" value="1"/>
</dbReference>
<evidence type="ECO:0000256" key="10">
    <source>
        <dbReference type="ARBA" id="ARBA00022833"/>
    </source>
</evidence>
<dbReference type="InterPro" id="IPR036265">
    <property type="entry name" value="HIT-like_sf"/>
</dbReference>
<feature type="binding site" evidence="16">
    <location>
        <position position="302"/>
    </location>
    <ligand>
        <name>Fe cation</name>
        <dbReference type="ChEBI" id="CHEBI:24875"/>
    </ligand>
</feature>
<feature type="domain" description="Galactose-1-phosphate uridyl transferase N-terminal" evidence="19">
    <location>
        <begin position="6"/>
        <end position="181"/>
    </location>
</feature>
<keyword evidence="22" id="KW-1185">Reference proteome</keyword>
<evidence type="ECO:0000256" key="4">
    <source>
        <dbReference type="ARBA" id="ARBA00011738"/>
    </source>
</evidence>
<dbReference type="InterPro" id="IPR001937">
    <property type="entry name" value="GalP_UDPtransf1"/>
</dbReference>
<evidence type="ECO:0000256" key="9">
    <source>
        <dbReference type="ARBA" id="ARBA00022723"/>
    </source>
</evidence>
<evidence type="ECO:0000256" key="5">
    <source>
        <dbReference type="ARBA" id="ARBA00012384"/>
    </source>
</evidence>
<feature type="region of interest" description="Disordered" evidence="18">
    <location>
        <begin position="28"/>
        <end position="47"/>
    </location>
</feature>
<dbReference type="GO" id="GO:0008270">
    <property type="term" value="F:zinc ion binding"/>
    <property type="evidence" value="ECO:0007669"/>
    <property type="project" value="InterPro"/>
</dbReference>
<evidence type="ECO:0000256" key="8">
    <source>
        <dbReference type="ARBA" id="ARBA00022695"/>
    </source>
</evidence>
<evidence type="ECO:0000256" key="15">
    <source>
        <dbReference type="PIRSR" id="PIRSR000808-3"/>
    </source>
</evidence>
<comment type="pathway">
    <text evidence="2 17">Carbohydrate metabolism; galactose metabolism.</text>
</comment>
<dbReference type="InterPro" id="IPR005849">
    <property type="entry name" value="GalP_Utransf_N"/>
</dbReference>
<dbReference type="GO" id="GO:0005737">
    <property type="term" value="C:cytoplasm"/>
    <property type="evidence" value="ECO:0007669"/>
    <property type="project" value="TreeGrafter"/>
</dbReference>
<keyword evidence="12 17" id="KW-0119">Carbohydrate metabolism</keyword>
<dbReference type="Pfam" id="PF01087">
    <property type="entry name" value="GalP_UDP_transf"/>
    <property type="match status" value="1"/>
</dbReference>
<evidence type="ECO:0000259" key="19">
    <source>
        <dbReference type="Pfam" id="PF01087"/>
    </source>
</evidence>
<evidence type="ECO:0000259" key="20">
    <source>
        <dbReference type="Pfam" id="PF02744"/>
    </source>
</evidence>
<keyword evidence="16" id="KW-0408">Iron</keyword>
<feature type="binding site" evidence="15">
    <location>
        <position position="57"/>
    </location>
    <ligand>
        <name>Zn(2+)</name>
        <dbReference type="ChEBI" id="CHEBI:29105"/>
    </ligand>
</feature>
<feature type="binding site" description="in other chain" evidence="14">
    <location>
        <position position="158"/>
    </location>
    <ligand>
        <name>UDP-alpha-D-glucose</name>
        <dbReference type="ChEBI" id="CHEBI:58885"/>
        <note>ligand shared between dimeric partners</note>
    </ligand>
</feature>
<comment type="cofactor">
    <cofactor evidence="15">
        <name>Zn(2+)</name>
        <dbReference type="ChEBI" id="CHEBI:29105"/>
    </cofactor>
    <text evidence="15">Binds 1 zinc ion per subunit.</text>
</comment>
<protein>
    <recommendedName>
        <fullName evidence="6 17">Galactose-1-phosphate uridylyltransferase</fullName>
        <ecNumber evidence="5 17">2.7.7.12</ecNumber>
    </recommendedName>
</protein>
<dbReference type="GO" id="GO:0033499">
    <property type="term" value="P:galactose catabolic process via UDP-galactose, Leloir pathway"/>
    <property type="evidence" value="ECO:0007669"/>
    <property type="project" value="TreeGrafter"/>
</dbReference>
<dbReference type="STRING" id="1314783.A0A165NDI1"/>
<comment type="similarity">
    <text evidence="3 17">Belongs to the galactose-1-phosphate uridylyltransferase type 1 family.</text>
</comment>
<feature type="binding site" evidence="15">
    <location>
        <position position="54"/>
    </location>
    <ligand>
        <name>Zn(2+)</name>
        <dbReference type="ChEBI" id="CHEBI:29105"/>
    </ligand>
</feature>
<feature type="binding site" description="in other chain" evidence="14">
    <location>
        <position position="63"/>
    </location>
    <ligand>
        <name>UDP-alpha-D-glucose</name>
        <dbReference type="ChEBI" id="CHEBI:58885"/>
        <note>ligand shared between dimeric partners</note>
    </ligand>
</feature>
<feature type="binding site" evidence="14">
    <location>
        <begin position="30"/>
        <end position="33"/>
    </location>
    <ligand>
        <name>UDP-alpha-D-glucose</name>
        <dbReference type="ChEBI" id="CHEBI:58885"/>
        <note>ligand shared between dimeric partners</note>
    </ligand>
</feature>
<evidence type="ECO:0000256" key="7">
    <source>
        <dbReference type="ARBA" id="ARBA00022679"/>
    </source>
</evidence>
<comment type="cofactor">
    <cofactor evidence="16">
        <name>Fe cation</name>
        <dbReference type="ChEBI" id="CHEBI:24875"/>
    </cofactor>
    <text evidence="16">Binds 1 Fe cation per subunit.</text>
</comment>
<feature type="region of interest" description="Disordered" evidence="18">
    <location>
        <begin position="372"/>
        <end position="393"/>
    </location>
</feature>
<organism evidence="21 22">
    <name type="scientific">Daedalea quercina L-15889</name>
    <dbReference type="NCBI Taxonomy" id="1314783"/>
    <lineage>
        <taxon>Eukaryota</taxon>
        <taxon>Fungi</taxon>
        <taxon>Dikarya</taxon>
        <taxon>Basidiomycota</taxon>
        <taxon>Agaricomycotina</taxon>
        <taxon>Agaricomycetes</taxon>
        <taxon>Polyporales</taxon>
        <taxon>Fomitopsis</taxon>
    </lineage>
</organism>
<feature type="binding site" evidence="16">
    <location>
        <position position="324"/>
    </location>
    <ligand>
        <name>Fe cation</name>
        <dbReference type="ChEBI" id="CHEBI:24875"/>
    </ligand>
</feature>
<evidence type="ECO:0000256" key="11">
    <source>
        <dbReference type="ARBA" id="ARBA00023144"/>
    </source>
</evidence>